<feature type="transmembrane region" description="Helical" evidence="2">
    <location>
        <begin position="81"/>
        <end position="105"/>
    </location>
</feature>
<accession>A0A1Y1V0C7</accession>
<name>A0A1Y1V0C7_9FUNG</name>
<feature type="transmembrane region" description="Helical" evidence="2">
    <location>
        <begin position="21"/>
        <end position="40"/>
    </location>
</feature>
<evidence type="ECO:0000313" key="4">
    <source>
        <dbReference type="Proteomes" id="UP000193719"/>
    </source>
</evidence>
<reference evidence="3 4" key="2">
    <citation type="submission" date="2016-08" db="EMBL/GenBank/DDBJ databases">
        <title>Pervasive Adenine N6-methylation of Active Genes in Fungi.</title>
        <authorList>
            <consortium name="DOE Joint Genome Institute"/>
            <person name="Mondo S.J."/>
            <person name="Dannebaum R.O."/>
            <person name="Kuo R.C."/>
            <person name="Labutti K."/>
            <person name="Haridas S."/>
            <person name="Kuo A."/>
            <person name="Salamov A."/>
            <person name="Ahrendt S.R."/>
            <person name="Lipzen A."/>
            <person name="Sullivan W."/>
            <person name="Andreopoulos W.B."/>
            <person name="Clum A."/>
            <person name="Lindquist E."/>
            <person name="Daum C."/>
            <person name="Ramamoorthy G.K."/>
            <person name="Gryganskyi A."/>
            <person name="Culley D."/>
            <person name="Magnuson J.K."/>
            <person name="James T.Y."/>
            <person name="O'Malley M.A."/>
            <person name="Stajich J.E."/>
            <person name="Spatafora J.W."/>
            <person name="Visel A."/>
            <person name="Grigoriev I.V."/>
        </authorList>
    </citation>
    <scope>NUCLEOTIDE SEQUENCE [LARGE SCALE GENOMIC DNA]</scope>
    <source>
        <strain evidence="4">finn</strain>
    </source>
</reference>
<feature type="transmembrane region" description="Helical" evidence="2">
    <location>
        <begin position="142"/>
        <end position="169"/>
    </location>
</feature>
<keyword evidence="2" id="KW-1133">Transmembrane helix</keyword>
<proteinExistence type="predicted"/>
<keyword evidence="2" id="KW-0472">Membrane</keyword>
<evidence type="ECO:0000313" key="3">
    <source>
        <dbReference type="EMBL" id="ORX43917.1"/>
    </source>
</evidence>
<feature type="region of interest" description="Disordered" evidence="1">
    <location>
        <begin position="196"/>
        <end position="239"/>
    </location>
</feature>
<protein>
    <submittedName>
        <fullName evidence="3">Uncharacterized protein</fullName>
    </submittedName>
</protein>
<gene>
    <name evidence="3" type="ORF">BCR36DRAFT_415279</name>
</gene>
<comment type="caution">
    <text evidence="3">The sequence shown here is derived from an EMBL/GenBank/DDBJ whole genome shotgun (WGS) entry which is preliminary data.</text>
</comment>
<organism evidence="3 4">
    <name type="scientific">Piromyces finnis</name>
    <dbReference type="NCBI Taxonomy" id="1754191"/>
    <lineage>
        <taxon>Eukaryota</taxon>
        <taxon>Fungi</taxon>
        <taxon>Fungi incertae sedis</taxon>
        <taxon>Chytridiomycota</taxon>
        <taxon>Chytridiomycota incertae sedis</taxon>
        <taxon>Neocallimastigomycetes</taxon>
        <taxon>Neocallimastigales</taxon>
        <taxon>Neocallimastigaceae</taxon>
        <taxon>Piromyces</taxon>
    </lineage>
</organism>
<sequence>MFLYDKCWHCCCLSKEASVKFCTWLYLIFDILYMIHHLMFIKNGDFSVYVLFFITFIAILSLIFLLCGLKKGKISFLTQFNWIFGAYTIIIVFNCIAWCIIYGYMFKDSGNHDFIEEARQRIMKYNHNKNISDEEITKNIKFISISGIIIHCVIFFITIIYFFSTFYYIKSINQKSNEELESRKLECFKKVLKTIPNNNKNKSENNNNNNNNNNHNNNKGSNNNTYKNNSKDNGQILLV</sequence>
<evidence type="ECO:0000256" key="2">
    <source>
        <dbReference type="SAM" id="Phobius"/>
    </source>
</evidence>
<feature type="transmembrane region" description="Helical" evidence="2">
    <location>
        <begin position="46"/>
        <end position="69"/>
    </location>
</feature>
<dbReference type="EMBL" id="MCFH01000049">
    <property type="protein sequence ID" value="ORX43917.1"/>
    <property type="molecule type" value="Genomic_DNA"/>
</dbReference>
<dbReference type="Proteomes" id="UP000193719">
    <property type="component" value="Unassembled WGS sequence"/>
</dbReference>
<reference evidence="3 4" key="1">
    <citation type="submission" date="2016-08" db="EMBL/GenBank/DDBJ databases">
        <title>Genomes of anaerobic fungi encode conserved fungal cellulosomes for biomass hydrolysis.</title>
        <authorList>
            <consortium name="DOE Joint Genome Institute"/>
            <person name="Haitjema C.H."/>
            <person name="Gilmore S.P."/>
            <person name="Henske J.K."/>
            <person name="Solomon K.V."/>
            <person name="De Groot R."/>
            <person name="Kuo A."/>
            <person name="Mondo S.J."/>
            <person name="Salamov A.A."/>
            <person name="Labutti K."/>
            <person name="Zhao Z."/>
            <person name="Chiniquy J."/>
            <person name="Barry K."/>
            <person name="Brewer H.M."/>
            <person name="Purvine S.O."/>
            <person name="Wright A.T."/>
            <person name="Boxma B."/>
            <person name="Van Alen T."/>
            <person name="Hackstein J.H."/>
            <person name="Baker S.E."/>
            <person name="Grigoriev I.V."/>
            <person name="O'Malley M.A."/>
        </authorList>
    </citation>
    <scope>NUCLEOTIDE SEQUENCE [LARGE SCALE GENOMIC DNA]</scope>
    <source>
        <strain evidence="4">finn</strain>
    </source>
</reference>
<keyword evidence="2" id="KW-0812">Transmembrane</keyword>
<keyword evidence="4" id="KW-1185">Reference proteome</keyword>
<feature type="compositionally biased region" description="Low complexity" evidence="1">
    <location>
        <begin position="197"/>
        <end position="233"/>
    </location>
</feature>
<dbReference type="AlphaFoldDB" id="A0A1Y1V0C7"/>
<evidence type="ECO:0000256" key="1">
    <source>
        <dbReference type="SAM" id="MobiDB-lite"/>
    </source>
</evidence>